<name>A0A6I4ZW72_9BACI</name>
<dbReference type="AlphaFoldDB" id="A0A6I4ZW72"/>
<feature type="transmembrane region" description="Helical" evidence="1">
    <location>
        <begin position="31"/>
        <end position="49"/>
    </location>
</feature>
<accession>A0A6I4ZW72</accession>
<protein>
    <submittedName>
        <fullName evidence="2">Uncharacterized protein</fullName>
    </submittedName>
</protein>
<reference evidence="2 3" key="1">
    <citation type="submission" date="2019-11" db="EMBL/GenBank/DDBJ databases">
        <title>Genome sequences of 17 halophilic strains isolated from different environments.</title>
        <authorList>
            <person name="Furrow R.E."/>
        </authorList>
    </citation>
    <scope>NUCLEOTIDE SEQUENCE [LARGE SCALE GENOMIC DNA]</scope>
    <source>
        <strain evidence="2 3">22514_16_FS</strain>
    </source>
</reference>
<keyword evidence="1" id="KW-0472">Membrane</keyword>
<evidence type="ECO:0000313" key="2">
    <source>
        <dbReference type="EMBL" id="MYL32190.1"/>
    </source>
</evidence>
<keyword evidence="1" id="KW-0812">Transmembrane</keyword>
<keyword evidence="1" id="KW-1133">Transmembrane helix</keyword>
<sequence length="54" mass="6156">MKTYTLLVIALILVILGSLFRSNEQLSWITIICYLGAGVSFIVQAIRMIRQEKQ</sequence>
<comment type="caution">
    <text evidence="2">The sequence shown here is derived from an EMBL/GenBank/DDBJ whole genome shotgun (WGS) entry which is preliminary data.</text>
</comment>
<dbReference type="Proteomes" id="UP000468638">
    <property type="component" value="Unassembled WGS sequence"/>
</dbReference>
<evidence type="ECO:0000313" key="3">
    <source>
        <dbReference type="Proteomes" id="UP000468638"/>
    </source>
</evidence>
<gene>
    <name evidence="2" type="ORF">GLW05_01045</name>
</gene>
<proteinExistence type="predicted"/>
<dbReference type="EMBL" id="WMEQ01000001">
    <property type="protein sequence ID" value="MYL32190.1"/>
    <property type="molecule type" value="Genomic_DNA"/>
</dbReference>
<evidence type="ECO:0000256" key="1">
    <source>
        <dbReference type="SAM" id="Phobius"/>
    </source>
</evidence>
<organism evidence="2 3">
    <name type="scientific">Pontibacillus yanchengensis</name>
    <dbReference type="NCBI Taxonomy" id="462910"/>
    <lineage>
        <taxon>Bacteria</taxon>
        <taxon>Bacillati</taxon>
        <taxon>Bacillota</taxon>
        <taxon>Bacilli</taxon>
        <taxon>Bacillales</taxon>
        <taxon>Bacillaceae</taxon>
        <taxon>Pontibacillus</taxon>
    </lineage>
</organism>
<dbReference type="RefSeq" id="WP_160847502.1">
    <property type="nucleotide sequence ID" value="NZ_WMEQ01000001.1"/>
</dbReference>
<dbReference type="OrthoDB" id="2598858at2"/>